<evidence type="ECO:0000313" key="1">
    <source>
        <dbReference type="EMBL" id="BFO75169.1"/>
    </source>
</evidence>
<name>A0AB33J705_9BACT</name>
<evidence type="ECO:0008006" key="2">
    <source>
        <dbReference type="Google" id="ProtNLM"/>
    </source>
</evidence>
<dbReference type="EMBL" id="AP035787">
    <property type="protein sequence ID" value="BFO75169.1"/>
    <property type="molecule type" value="Genomic_DNA"/>
</dbReference>
<accession>A0AB33J705</accession>
<dbReference type="AlphaFoldDB" id="A0AB33J705"/>
<organism evidence="1">
    <name type="scientific">Prevotella sp. GTC17259</name>
    <dbReference type="NCBI Taxonomy" id="3236795"/>
    <lineage>
        <taxon>Bacteria</taxon>
        <taxon>Pseudomonadati</taxon>
        <taxon>Bacteroidota</taxon>
        <taxon>Bacteroidia</taxon>
        <taxon>Bacteroidales</taxon>
        <taxon>Prevotellaceae</taxon>
        <taxon>Prevotella</taxon>
    </lineage>
</organism>
<sequence>MNELIKKLQANIRENLNGANYYELIVTQFDSYIHVLTHGISDDNFNQFLQNVKELNGKQTKTRFINLIKKIQYQCLAILRSCYKGDFFYAEEQLVKLLSIPKFTDNKLKDAYCGYFVLDFERLNPKFYYRRVDFPIGKTDVNCWHVPFNLRHLASKGRFNMLGYPCFYLSDSPQGANAEVGNLKQGMSSHMGKFEGIKRILLLNFTLPDVKSMNDFDKFCFLVTYPFYLLCLVKAAHKESVFCEEYLFPQLFFHVLFCHHKNGKGIGLPNFNGISYNSMEAENATNIVIPAKYSGDIPPLNGYSTYIKSMFKCVETKKDNSFKDTPPQKIHIYDIKNDNISINMEGDEMKIIITQKSSNVE</sequence>
<proteinExistence type="predicted"/>
<reference evidence="1" key="1">
    <citation type="submission" date="2024-07" db="EMBL/GenBank/DDBJ databases">
        <title>Complete genome sequence of Prevotella sp. YM-2024 GTC17259.</title>
        <authorList>
            <person name="Hayashi M."/>
            <person name="Muto Y."/>
            <person name="Tanaka K."/>
            <person name="Niwa H."/>
        </authorList>
    </citation>
    <scope>NUCLEOTIDE SEQUENCE</scope>
    <source>
        <strain evidence="1">GTC17259</strain>
    </source>
</reference>
<gene>
    <name evidence="1" type="ORF">GTC17259_02190</name>
</gene>
<protein>
    <recommendedName>
        <fullName evidence="2">RES domain-containing protein</fullName>
    </recommendedName>
</protein>